<dbReference type="InterPro" id="IPR008930">
    <property type="entry name" value="Terpenoid_cyclase/PrenylTrfase"/>
</dbReference>
<sequence>MHRSPKTTISMATASSRKRKMLTFDVAIGCRTHTLNSLWLPTAAELPTKGRILHCLPVGLSTQRLVDSVLCPCVLHQATFQEWESFLFIDPDVISKAVRWLLGRQSSEGAFCETTPYPYDRKMNLTSSRPKDLVKYRNITLTAHVLITLVEVSDLRG</sequence>
<dbReference type="SUPFAM" id="SSF48239">
    <property type="entry name" value="Terpenoid cyclases/Protein prenyltransferases"/>
    <property type="match status" value="1"/>
</dbReference>
<name>A0AAV4XK11_CAEEX</name>
<comment type="caution">
    <text evidence="2">The sequence shown here is derived from an EMBL/GenBank/DDBJ whole genome shotgun (WGS) entry which is preliminary data.</text>
</comment>
<feature type="domain" description="Alpha-macroglobulin-like TED" evidence="1">
    <location>
        <begin position="79"/>
        <end position="155"/>
    </location>
</feature>
<reference evidence="2 3" key="1">
    <citation type="submission" date="2021-06" db="EMBL/GenBank/DDBJ databases">
        <title>Caerostris extrusa draft genome.</title>
        <authorList>
            <person name="Kono N."/>
            <person name="Arakawa K."/>
        </authorList>
    </citation>
    <scope>NUCLEOTIDE SEQUENCE [LARGE SCALE GENOMIC DNA]</scope>
</reference>
<evidence type="ECO:0000313" key="2">
    <source>
        <dbReference type="EMBL" id="GIY94144.1"/>
    </source>
</evidence>
<organism evidence="2 3">
    <name type="scientific">Caerostris extrusa</name>
    <name type="common">Bark spider</name>
    <name type="synonym">Caerostris bankana</name>
    <dbReference type="NCBI Taxonomy" id="172846"/>
    <lineage>
        <taxon>Eukaryota</taxon>
        <taxon>Metazoa</taxon>
        <taxon>Ecdysozoa</taxon>
        <taxon>Arthropoda</taxon>
        <taxon>Chelicerata</taxon>
        <taxon>Arachnida</taxon>
        <taxon>Araneae</taxon>
        <taxon>Araneomorphae</taxon>
        <taxon>Entelegynae</taxon>
        <taxon>Araneoidea</taxon>
        <taxon>Araneidae</taxon>
        <taxon>Caerostris</taxon>
    </lineage>
</organism>
<keyword evidence="3" id="KW-1185">Reference proteome</keyword>
<dbReference type="GO" id="GO:0005615">
    <property type="term" value="C:extracellular space"/>
    <property type="evidence" value="ECO:0007669"/>
    <property type="project" value="InterPro"/>
</dbReference>
<proteinExistence type="predicted"/>
<evidence type="ECO:0000259" key="1">
    <source>
        <dbReference type="Pfam" id="PF07678"/>
    </source>
</evidence>
<dbReference type="Proteomes" id="UP001054945">
    <property type="component" value="Unassembled WGS sequence"/>
</dbReference>
<evidence type="ECO:0000313" key="3">
    <source>
        <dbReference type="Proteomes" id="UP001054945"/>
    </source>
</evidence>
<dbReference type="InterPro" id="IPR011626">
    <property type="entry name" value="Alpha-macroglobulin_TED"/>
</dbReference>
<dbReference type="EMBL" id="BPLR01017749">
    <property type="protein sequence ID" value="GIY94144.1"/>
    <property type="molecule type" value="Genomic_DNA"/>
</dbReference>
<dbReference type="AlphaFoldDB" id="A0AAV4XK11"/>
<accession>A0AAV4XK11</accession>
<gene>
    <name evidence="2" type="primary">CPAMD8_1</name>
    <name evidence="2" type="ORF">CEXT_246091</name>
</gene>
<protein>
    <submittedName>
        <fullName evidence="2">C3 and PZP-like alpha-2-macroglobulin domain-containing protein 8</fullName>
    </submittedName>
</protein>
<dbReference type="Gene3D" id="1.50.10.20">
    <property type="match status" value="1"/>
</dbReference>
<dbReference type="Pfam" id="PF07678">
    <property type="entry name" value="TED_complement"/>
    <property type="match status" value="1"/>
</dbReference>